<name>A0A2A3K377_9RHOB</name>
<dbReference type="PANTHER" id="PTHR37953:SF1">
    <property type="entry name" value="UPF0127 PROTEIN MJ1496"/>
    <property type="match status" value="1"/>
</dbReference>
<reference evidence="3" key="1">
    <citation type="submission" date="2017-09" db="EMBL/GenBank/DDBJ databases">
        <title>Yangia sp. SAOS 153D whole genome sequencing.</title>
        <authorList>
            <person name="Verma A."/>
            <person name="Krishnamurthi S."/>
        </authorList>
    </citation>
    <scope>NUCLEOTIDE SEQUENCE [LARGE SCALE GENOMIC DNA]</scope>
    <source>
        <strain evidence="3">SAOS 153D</strain>
    </source>
</reference>
<dbReference type="RefSeq" id="WP_095880457.1">
    <property type="nucleotide sequence ID" value="NZ_NTHN02000031.1"/>
</dbReference>
<dbReference type="InterPro" id="IPR003795">
    <property type="entry name" value="DUF192"/>
</dbReference>
<dbReference type="InterPro" id="IPR038695">
    <property type="entry name" value="Saro_0823-like_sf"/>
</dbReference>
<keyword evidence="4" id="KW-1185">Reference proteome</keyword>
<dbReference type="EMBL" id="NTHN02000031">
    <property type="protein sequence ID" value="MCT4371792.1"/>
    <property type="molecule type" value="Genomic_DNA"/>
</dbReference>
<accession>A0A2A3K377</accession>
<gene>
    <name evidence="3" type="ORF">CLG85_00390</name>
    <name evidence="2" type="ORF">CLG85_016290</name>
</gene>
<evidence type="ECO:0000313" key="4">
    <source>
        <dbReference type="Proteomes" id="UP000217448"/>
    </source>
</evidence>
<keyword evidence="1" id="KW-0732">Signal</keyword>
<dbReference type="AlphaFoldDB" id="A0A2A3K377"/>
<dbReference type="OrthoDB" id="9808290at2"/>
<organism evidence="3">
    <name type="scientific">Alloyangia mangrovi</name>
    <dbReference type="NCBI Taxonomy" id="1779329"/>
    <lineage>
        <taxon>Bacteria</taxon>
        <taxon>Pseudomonadati</taxon>
        <taxon>Pseudomonadota</taxon>
        <taxon>Alphaproteobacteria</taxon>
        <taxon>Rhodobacterales</taxon>
        <taxon>Roseobacteraceae</taxon>
        <taxon>Alloyangia</taxon>
    </lineage>
</organism>
<protein>
    <submittedName>
        <fullName evidence="2">DUF192 domain-containing protein</fullName>
    </submittedName>
</protein>
<dbReference type="Gene3D" id="2.60.120.1140">
    <property type="entry name" value="Protein of unknown function DUF192"/>
    <property type="match status" value="1"/>
</dbReference>
<sequence>MGNRGGTLSLVAALVVGGQAAQAACDVNELQLRGDWGSARFAVAVADSVEERARGLMFVEQMPSAAGMLFVYDEAHPVSFWMKNTLIPLDMVFADAQGVVTLVHENAIPGDLTSIDSGAPTQYVLEINGGMAARLGIAAGSQMQHPAITEAAWPCD</sequence>
<evidence type="ECO:0000313" key="3">
    <source>
        <dbReference type="EMBL" id="PBD21120.1"/>
    </source>
</evidence>
<reference evidence="2" key="3">
    <citation type="submission" date="2024-05" db="EMBL/GenBank/DDBJ databases">
        <title>Yangia mangrovi SAOS 153D genome.</title>
        <authorList>
            <person name="Verma A."/>
            <person name="Pal Y."/>
            <person name="Sundharam S."/>
            <person name="Bisht B."/>
            <person name="Srinivasan K."/>
        </authorList>
    </citation>
    <scope>NUCLEOTIDE SEQUENCE</scope>
    <source>
        <strain evidence="2">SAOS 153D</strain>
    </source>
</reference>
<dbReference type="PANTHER" id="PTHR37953">
    <property type="entry name" value="UPF0127 PROTEIN MJ1496"/>
    <property type="match status" value="1"/>
</dbReference>
<feature type="chain" id="PRO_5012019856" evidence="1">
    <location>
        <begin position="24"/>
        <end position="156"/>
    </location>
</feature>
<dbReference type="Pfam" id="PF02643">
    <property type="entry name" value="DUF192"/>
    <property type="match status" value="1"/>
</dbReference>
<evidence type="ECO:0000313" key="2">
    <source>
        <dbReference type="EMBL" id="MCT4371792.1"/>
    </source>
</evidence>
<proteinExistence type="predicted"/>
<comment type="caution">
    <text evidence="3">The sequence shown here is derived from an EMBL/GenBank/DDBJ whole genome shotgun (WGS) entry which is preliminary data.</text>
</comment>
<dbReference type="EMBL" id="NTHN01000008">
    <property type="protein sequence ID" value="PBD21120.1"/>
    <property type="molecule type" value="Genomic_DNA"/>
</dbReference>
<dbReference type="Proteomes" id="UP000217448">
    <property type="component" value="Unassembled WGS sequence"/>
</dbReference>
<evidence type="ECO:0000256" key="1">
    <source>
        <dbReference type="SAM" id="SignalP"/>
    </source>
</evidence>
<reference evidence="4" key="2">
    <citation type="submission" date="2023-07" db="EMBL/GenBank/DDBJ databases">
        <title>Yangia mangrovi SAOS 153D genome.</title>
        <authorList>
            <person name="Verma A."/>
            <person name="Pal Y."/>
            <person name="Sundharam S."/>
            <person name="Bisht B."/>
            <person name="Srinivasan K."/>
        </authorList>
    </citation>
    <scope>NUCLEOTIDE SEQUENCE [LARGE SCALE GENOMIC DNA]</scope>
    <source>
        <strain evidence="4">SAOS 153D</strain>
    </source>
</reference>
<feature type="signal peptide" evidence="1">
    <location>
        <begin position="1"/>
        <end position="23"/>
    </location>
</feature>